<dbReference type="AlphaFoldDB" id="A0A3N4LM06"/>
<dbReference type="Proteomes" id="UP000267821">
    <property type="component" value="Unassembled WGS sequence"/>
</dbReference>
<feature type="non-terminal residue" evidence="1">
    <location>
        <position position="1"/>
    </location>
</feature>
<evidence type="ECO:0000313" key="1">
    <source>
        <dbReference type="EMBL" id="RPB21711.1"/>
    </source>
</evidence>
<dbReference type="InParanoid" id="A0A3N4LM06"/>
<keyword evidence="2" id="KW-1185">Reference proteome</keyword>
<sequence length="98" mass="11340">KIKPCAATYVLVPLYRSLLPSFARLPPPVPQSRPRFRFRFLPPLLPPPSFTTATHPEIRFPPPFHPAAKLFDIYHKPIYQAQVPDWFIQDIAGLDRHD</sequence>
<protein>
    <submittedName>
        <fullName evidence="1">Uncharacterized protein</fullName>
    </submittedName>
</protein>
<accession>A0A3N4LM06</accession>
<reference evidence="1 2" key="1">
    <citation type="journal article" date="2018" name="Nat. Ecol. Evol.">
        <title>Pezizomycetes genomes reveal the molecular basis of ectomycorrhizal truffle lifestyle.</title>
        <authorList>
            <person name="Murat C."/>
            <person name="Payen T."/>
            <person name="Noel B."/>
            <person name="Kuo A."/>
            <person name="Morin E."/>
            <person name="Chen J."/>
            <person name="Kohler A."/>
            <person name="Krizsan K."/>
            <person name="Balestrini R."/>
            <person name="Da Silva C."/>
            <person name="Montanini B."/>
            <person name="Hainaut M."/>
            <person name="Levati E."/>
            <person name="Barry K.W."/>
            <person name="Belfiori B."/>
            <person name="Cichocki N."/>
            <person name="Clum A."/>
            <person name="Dockter R.B."/>
            <person name="Fauchery L."/>
            <person name="Guy J."/>
            <person name="Iotti M."/>
            <person name="Le Tacon F."/>
            <person name="Lindquist E.A."/>
            <person name="Lipzen A."/>
            <person name="Malagnac F."/>
            <person name="Mello A."/>
            <person name="Molinier V."/>
            <person name="Miyauchi S."/>
            <person name="Poulain J."/>
            <person name="Riccioni C."/>
            <person name="Rubini A."/>
            <person name="Sitrit Y."/>
            <person name="Splivallo R."/>
            <person name="Traeger S."/>
            <person name="Wang M."/>
            <person name="Zifcakova L."/>
            <person name="Wipf D."/>
            <person name="Zambonelli A."/>
            <person name="Paolocci F."/>
            <person name="Nowrousian M."/>
            <person name="Ottonello S."/>
            <person name="Baldrian P."/>
            <person name="Spatafora J.W."/>
            <person name="Henrissat B."/>
            <person name="Nagy L.G."/>
            <person name="Aury J.M."/>
            <person name="Wincker P."/>
            <person name="Grigoriev I.V."/>
            <person name="Bonfante P."/>
            <person name="Martin F.M."/>
        </authorList>
    </citation>
    <scope>NUCLEOTIDE SEQUENCE [LARGE SCALE GENOMIC DNA]</scope>
    <source>
        <strain evidence="1 2">ATCC MYA-4762</strain>
    </source>
</reference>
<organism evidence="1 2">
    <name type="scientific">Terfezia boudieri ATCC MYA-4762</name>
    <dbReference type="NCBI Taxonomy" id="1051890"/>
    <lineage>
        <taxon>Eukaryota</taxon>
        <taxon>Fungi</taxon>
        <taxon>Dikarya</taxon>
        <taxon>Ascomycota</taxon>
        <taxon>Pezizomycotina</taxon>
        <taxon>Pezizomycetes</taxon>
        <taxon>Pezizales</taxon>
        <taxon>Pezizaceae</taxon>
        <taxon>Terfezia</taxon>
    </lineage>
</organism>
<name>A0A3N4LM06_9PEZI</name>
<dbReference type="EMBL" id="ML121557">
    <property type="protein sequence ID" value="RPB21711.1"/>
    <property type="molecule type" value="Genomic_DNA"/>
</dbReference>
<evidence type="ECO:0000313" key="2">
    <source>
        <dbReference type="Proteomes" id="UP000267821"/>
    </source>
</evidence>
<proteinExistence type="predicted"/>
<gene>
    <name evidence="1" type="ORF">L211DRAFT_862861</name>
</gene>